<keyword evidence="2" id="KW-0812">Transmembrane</keyword>
<keyword evidence="2" id="KW-0472">Membrane</keyword>
<evidence type="ECO:0000256" key="1">
    <source>
        <dbReference type="SAM" id="MobiDB-lite"/>
    </source>
</evidence>
<feature type="compositionally biased region" description="Low complexity" evidence="1">
    <location>
        <begin position="46"/>
        <end position="61"/>
    </location>
</feature>
<feature type="region of interest" description="Disordered" evidence="1">
    <location>
        <begin position="1"/>
        <end position="28"/>
    </location>
</feature>
<dbReference type="EMBL" id="JH717897">
    <property type="protein sequence ID" value="EWZ47986.1"/>
    <property type="molecule type" value="Genomic_DNA"/>
</dbReference>
<dbReference type="Proteomes" id="UP000030766">
    <property type="component" value="Unassembled WGS sequence"/>
</dbReference>
<keyword evidence="2" id="KW-1133">Transmembrane helix</keyword>
<dbReference type="HOGENOM" id="CLU_043304_0_0_1"/>
<accession>W9KU79</accession>
<dbReference type="AlphaFoldDB" id="W9KU79"/>
<gene>
    <name evidence="3" type="ORF">FOZG_03713</name>
</gene>
<feature type="transmembrane region" description="Helical" evidence="2">
    <location>
        <begin position="162"/>
        <end position="185"/>
    </location>
</feature>
<evidence type="ECO:0000256" key="2">
    <source>
        <dbReference type="SAM" id="Phobius"/>
    </source>
</evidence>
<name>W9KU79_FUSOX</name>
<dbReference type="VEuPathDB" id="FungiDB:FOZG_03713"/>
<reference evidence="3" key="2">
    <citation type="submission" date="2012-06" db="EMBL/GenBank/DDBJ databases">
        <title>Annotation of the Genome Sequence of Fusarium oxysporum Fo47.</title>
        <authorList>
            <consortium name="The Broad Institute Genomics Platform"/>
            <person name="Ma L.-J."/>
            <person name="Corby-Kistler H."/>
            <person name="Broz K."/>
            <person name="Gale L.R."/>
            <person name="Jonkers W."/>
            <person name="O'Donnell K."/>
            <person name="Ploetz R."/>
            <person name="Steinberg C."/>
            <person name="Schwartz D.C."/>
            <person name="VanEtten H."/>
            <person name="Zhou S."/>
            <person name="Young S.K."/>
            <person name="Zeng Q."/>
            <person name="Gargeya S."/>
            <person name="Fitzgerald M."/>
            <person name="Abouelleil A."/>
            <person name="Alvarado L."/>
            <person name="Chapman S.B."/>
            <person name="Gainer-Dewar J."/>
            <person name="Goldberg J."/>
            <person name="Griggs A."/>
            <person name="Gujja S."/>
            <person name="Hansen M."/>
            <person name="Howarth C."/>
            <person name="Imamovic A."/>
            <person name="Ireland A."/>
            <person name="Larimer J."/>
            <person name="McCowan C."/>
            <person name="Murphy C."/>
            <person name="Pearson M."/>
            <person name="Poon T.W."/>
            <person name="Priest M."/>
            <person name="Roberts A."/>
            <person name="Saif S."/>
            <person name="Shea T."/>
            <person name="Sykes S."/>
            <person name="Wortman J."/>
            <person name="Nusbaum C."/>
            <person name="Birren B."/>
        </authorList>
    </citation>
    <scope>NUCLEOTIDE SEQUENCE</scope>
    <source>
        <strain evidence="3">Fo47</strain>
    </source>
</reference>
<protein>
    <submittedName>
        <fullName evidence="3">Uncharacterized protein</fullName>
    </submittedName>
</protein>
<evidence type="ECO:0000313" key="3">
    <source>
        <dbReference type="EMBL" id="EWZ47986.1"/>
    </source>
</evidence>
<organism evidence="3">
    <name type="scientific">Fusarium oxysporum Fo47</name>
    <dbReference type="NCBI Taxonomy" id="660027"/>
    <lineage>
        <taxon>Eukaryota</taxon>
        <taxon>Fungi</taxon>
        <taxon>Dikarya</taxon>
        <taxon>Ascomycota</taxon>
        <taxon>Pezizomycotina</taxon>
        <taxon>Sordariomycetes</taxon>
        <taxon>Hypocreomycetidae</taxon>
        <taxon>Hypocreales</taxon>
        <taxon>Nectriaceae</taxon>
        <taxon>Fusarium</taxon>
        <taxon>Fusarium oxysporum species complex</taxon>
    </lineage>
</organism>
<sequence>MRPRRKRSPEAQPRSRYDRVTLTQSPRDAEELVSELEFVWNQIKNNSPSSSLSSPRANRSAGASQPYEDAAQASDAEGPMKEIRPMSEYDEAELRSQKQLELEDDDIDGSQNHDRVSGRWQRKVERALTTMSAEVAALREQITTGREWRAKKERSLPALVKWFAWVVVKHLFADFVILTVVLLWLRKRKDRRLEDLVRAAVKLVREYVRNVLPSRG</sequence>
<reference evidence="3" key="1">
    <citation type="submission" date="2011-06" db="EMBL/GenBank/DDBJ databases">
        <title>The Genome Sequence of Fusarium oxysporum Fo47.</title>
        <authorList>
            <consortium name="The Broad Institute Genome Sequencing Platform"/>
            <person name="Ma L.-J."/>
            <person name="Gale L.R."/>
            <person name="Schwartz D.C."/>
            <person name="Zhou S."/>
            <person name="Corby-Kistler H."/>
            <person name="Young S.K."/>
            <person name="Zeng Q."/>
            <person name="Gargeya S."/>
            <person name="Fitzgerald M."/>
            <person name="Haas B."/>
            <person name="Abouelleil A."/>
            <person name="Alvarado L."/>
            <person name="Arachchi H.M."/>
            <person name="Berlin A."/>
            <person name="Brown A."/>
            <person name="Chapman S.B."/>
            <person name="Chen Z."/>
            <person name="Dunbar C."/>
            <person name="Freedman E."/>
            <person name="Gearin G."/>
            <person name="Gellesch M."/>
            <person name="Goldberg J."/>
            <person name="Griggs A."/>
            <person name="Gujja S."/>
            <person name="Heiman D."/>
            <person name="Howarth C."/>
            <person name="Larson L."/>
            <person name="Lui A."/>
            <person name="MacDonald P.J.P."/>
            <person name="Mehta T."/>
            <person name="Montmayeur A."/>
            <person name="Murphy C."/>
            <person name="Neiman D."/>
            <person name="Pearson M."/>
            <person name="Priest M."/>
            <person name="Roberts A."/>
            <person name="Saif S."/>
            <person name="Shea T."/>
            <person name="Shenoy N."/>
            <person name="Sisk P."/>
            <person name="Stolte C."/>
            <person name="Sykes S."/>
            <person name="Wortman J."/>
            <person name="Nusbaum C."/>
            <person name="Birren B."/>
        </authorList>
    </citation>
    <scope>NUCLEOTIDE SEQUENCE [LARGE SCALE GENOMIC DNA]</scope>
    <source>
        <strain evidence="3">Fo47</strain>
    </source>
</reference>
<feature type="region of interest" description="Disordered" evidence="1">
    <location>
        <begin position="45"/>
        <end position="82"/>
    </location>
</feature>
<proteinExistence type="predicted"/>